<comment type="caution">
    <text evidence="2">The sequence shown here is derived from an EMBL/GenBank/DDBJ whole genome shotgun (WGS) entry which is preliminary data.</text>
</comment>
<name>W7U291_9STRA</name>
<dbReference type="Proteomes" id="UP000019335">
    <property type="component" value="Chromosome 8"/>
</dbReference>
<gene>
    <name evidence="2" type="ORF">Naga_100018g12</name>
</gene>
<evidence type="ECO:0000313" key="2">
    <source>
        <dbReference type="EMBL" id="EWM26804.1"/>
    </source>
</evidence>
<evidence type="ECO:0000256" key="1">
    <source>
        <dbReference type="SAM" id="SignalP"/>
    </source>
</evidence>
<reference evidence="2 3" key="1">
    <citation type="journal article" date="2014" name="Mol. Plant">
        <title>Chromosome Scale Genome Assembly and Transcriptome Profiling of Nannochloropsis gaditana in Nitrogen Depletion.</title>
        <authorList>
            <person name="Corteggiani Carpinelli E."/>
            <person name="Telatin A."/>
            <person name="Vitulo N."/>
            <person name="Forcato C."/>
            <person name="D'Angelo M."/>
            <person name="Schiavon R."/>
            <person name="Vezzi A."/>
            <person name="Giacometti G.M."/>
            <person name="Morosinotto T."/>
            <person name="Valle G."/>
        </authorList>
    </citation>
    <scope>NUCLEOTIDE SEQUENCE [LARGE SCALE GENOMIC DNA]</scope>
    <source>
        <strain evidence="2 3">B-31</strain>
    </source>
</reference>
<feature type="chain" id="PRO_5004901386" description="Secreted protein" evidence="1">
    <location>
        <begin position="34"/>
        <end position="80"/>
    </location>
</feature>
<evidence type="ECO:0000313" key="3">
    <source>
        <dbReference type="Proteomes" id="UP000019335"/>
    </source>
</evidence>
<sequence>MTKARSGAMNRSWFVVLVHLYGWMECCLKLSTTNPIMYLHLLDACCKLPRTIQFFPAGKKQTGTDGMMSWVEDERGMMVM</sequence>
<feature type="signal peptide" evidence="1">
    <location>
        <begin position="1"/>
        <end position="33"/>
    </location>
</feature>
<accession>W7U291</accession>
<organism evidence="2 3">
    <name type="scientific">Nannochloropsis gaditana</name>
    <dbReference type="NCBI Taxonomy" id="72520"/>
    <lineage>
        <taxon>Eukaryota</taxon>
        <taxon>Sar</taxon>
        <taxon>Stramenopiles</taxon>
        <taxon>Ochrophyta</taxon>
        <taxon>Eustigmatophyceae</taxon>
        <taxon>Eustigmatales</taxon>
        <taxon>Monodopsidaceae</taxon>
        <taxon>Nannochloropsis</taxon>
    </lineage>
</organism>
<proteinExistence type="predicted"/>
<protein>
    <recommendedName>
        <fullName evidence="4">Secreted protein</fullName>
    </recommendedName>
</protein>
<dbReference type="EMBL" id="AZIL01000606">
    <property type="protein sequence ID" value="EWM26804.1"/>
    <property type="molecule type" value="Genomic_DNA"/>
</dbReference>
<keyword evidence="3" id="KW-1185">Reference proteome</keyword>
<keyword evidence="1" id="KW-0732">Signal</keyword>
<evidence type="ECO:0008006" key="4">
    <source>
        <dbReference type="Google" id="ProtNLM"/>
    </source>
</evidence>
<dbReference type="AlphaFoldDB" id="W7U291"/>